<dbReference type="InterPro" id="IPR015500">
    <property type="entry name" value="Peptidase_S8_subtilisin-rel"/>
</dbReference>
<evidence type="ECO:0000256" key="7">
    <source>
        <dbReference type="SAM" id="SignalP"/>
    </source>
</evidence>
<dbReference type="SUPFAM" id="SSF52743">
    <property type="entry name" value="Subtilisin-like"/>
    <property type="match status" value="1"/>
</dbReference>
<gene>
    <name evidence="9" type="ORF">ACH47X_09380</name>
</gene>
<dbReference type="InterPro" id="IPR013784">
    <property type="entry name" value="Carb-bd-like_fold"/>
</dbReference>
<feature type="active site" description="Charge relay system" evidence="5">
    <location>
        <position position="255"/>
    </location>
</feature>
<accession>A0ABW7XHY1</accession>
<organism evidence="9 10">
    <name type="scientific">Promicromonospora kroppenstedtii</name>
    <dbReference type="NCBI Taxonomy" id="440482"/>
    <lineage>
        <taxon>Bacteria</taxon>
        <taxon>Bacillati</taxon>
        <taxon>Actinomycetota</taxon>
        <taxon>Actinomycetes</taxon>
        <taxon>Micrococcales</taxon>
        <taxon>Promicromonosporaceae</taxon>
        <taxon>Promicromonospora</taxon>
    </lineage>
</organism>
<dbReference type="InterPro" id="IPR051048">
    <property type="entry name" value="Peptidase_S8/S53_subtilisin"/>
</dbReference>
<evidence type="ECO:0000256" key="1">
    <source>
        <dbReference type="ARBA" id="ARBA00011073"/>
    </source>
</evidence>
<dbReference type="EMBL" id="JBIRYI010000005">
    <property type="protein sequence ID" value="MFI2487109.1"/>
    <property type="molecule type" value="Genomic_DNA"/>
</dbReference>
<dbReference type="Pfam" id="PF13620">
    <property type="entry name" value="CarboxypepD_reg"/>
    <property type="match status" value="3"/>
</dbReference>
<evidence type="ECO:0000256" key="6">
    <source>
        <dbReference type="SAM" id="MobiDB-lite"/>
    </source>
</evidence>
<dbReference type="InterPro" id="IPR036852">
    <property type="entry name" value="Peptidase_S8/S53_dom_sf"/>
</dbReference>
<feature type="region of interest" description="Disordered" evidence="6">
    <location>
        <begin position="996"/>
        <end position="1045"/>
    </location>
</feature>
<keyword evidence="2 5" id="KW-0645">Protease</keyword>
<dbReference type="PRINTS" id="PR00723">
    <property type="entry name" value="SUBTILISIN"/>
</dbReference>
<dbReference type="RefSeq" id="WP_397403563.1">
    <property type="nucleotide sequence ID" value="NZ_JBIRYI010000005.1"/>
</dbReference>
<comment type="similarity">
    <text evidence="1 5">Belongs to the peptidase S8 family.</text>
</comment>
<dbReference type="Proteomes" id="UP001611580">
    <property type="component" value="Unassembled WGS sequence"/>
</dbReference>
<proteinExistence type="inferred from homology"/>
<dbReference type="PROSITE" id="PS51892">
    <property type="entry name" value="SUBTILASE"/>
    <property type="match status" value="1"/>
</dbReference>
<dbReference type="SUPFAM" id="SSF49464">
    <property type="entry name" value="Carboxypeptidase regulatory domain-like"/>
    <property type="match status" value="2"/>
</dbReference>
<comment type="caution">
    <text evidence="9">The sequence shown here is derived from an EMBL/GenBank/DDBJ whole genome shotgun (WGS) entry which is preliminary data.</text>
</comment>
<evidence type="ECO:0000313" key="9">
    <source>
        <dbReference type="EMBL" id="MFI2487109.1"/>
    </source>
</evidence>
<feature type="active site" description="Charge relay system" evidence="5">
    <location>
        <position position="428"/>
    </location>
</feature>
<evidence type="ECO:0000256" key="4">
    <source>
        <dbReference type="ARBA" id="ARBA00022825"/>
    </source>
</evidence>
<dbReference type="Gene3D" id="3.40.50.200">
    <property type="entry name" value="Peptidase S8/S53 domain"/>
    <property type="match status" value="1"/>
</dbReference>
<dbReference type="SUPFAM" id="SSF49452">
    <property type="entry name" value="Starch-binding domain-like"/>
    <property type="match status" value="1"/>
</dbReference>
<feature type="signal peptide" evidence="7">
    <location>
        <begin position="1"/>
        <end position="34"/>
    </location>
</feature>
<dbReference type="InterPro" id="IPR008969">
    <property type="entry name" value="CarboxyPept-like_regulatory"/>
</dbReference>
<name>A0ABW7XHY1_9MICO</name>
<dbReference type="Gene3D" id="2.60.40.1120">
    <property type="entry name" value="Carboxypeptidase-like, regulatory domain"/>
    <property type="match status" value="3"/>
</dbReference>
<keyword evidence="10" id="KW-1185">Reference proteome</keyword>
<dbReference type="InterPro" id="IPR000209">
    <property type="entry name" value="Peptidase_S8/S53_dom"/>
</dbReference>
<evidence type="ECO:0000313" key="10">
    <source>
        <dbReference type="Proteomes" id="UP001611580"/>
    </source>
</evidence>
<sequence>MHRRTVLAKRATTATAAIALVATSALSVAPAAFAGTSPTSALPVTTTKTVAADPDDKFTSFAREMLTERKTADFWVVLAEEANLTAAKDIADWDERGQYVYDALTTTAKTSQASLVKELKAAGADYESYWISNRILVEDGTLELANELAASTKVEAIRETVKLELVDPVKRTPVSDKAPQAVEWGLDFINAPEAWEQGYTGQGIVVSNIDTGVQFDHPALADQYRGVQSDGSVVHDYNWQDTSGSAPEPFDDNGHGTHTMGTMVGDDGAGNQIGVAPDAEWIATNGCDSCSDSALLESGQWIVAPTKVDGSDPDPSKRPNIVNNSWGYTAAGFIDDWYEETTAAWAAAGVFGAWSAGNSGSGCQTTSSPGANTSSYSVGAFDASGNIAAFSSRGAGEDGLVKPNIAAPGVNVRSSVPGDGYAAFNGTSMAAPHLAGAVAVLWSAAPALVGDIEGTEALLNEAAVDTDDTTCGGTAENNNVWGEGKLDLAALIDAAPIGATGYVTGTVTDAAGDPIASADVTIDGDRDRTVSTDADGTFSARVATGDYSVSASAFGYLPSTPAPAAVTEDGTVDVPISLEAAPSHAVTGTVTYAGSGDPVVGVPVSLGSHFEDVSTGADGTFAFADVPEGTYTLSVETGGCAAPYAGDVVVDGAEDVPVEITAVTDDFGYSCATTTGEYLQGDTESSLTGDDVQTSLDLPFTFPYYGEGYDSAFVTSNGHLNFLAASTSYANGAIPNSAVPNAALFPFWDDLVLDGESGLYTGETTVDGEDAFVVEWRNVRKYSPATDRLSFSVTLVADGTVIFGYGDVTDTSSAKGDSASVGIENEAGTVGLQYSNGTPAISSDLSITYTAPVLSFLEGTVTDLNTGDAVEGATVTATSDAATRTATTGEDGTYSAIALPGDYTVEVTAPDYESESGTVTLDPEATGTFDAALAAGLVTVSTDSLAATLPLGSTTTKRFTVKNEGSAPADVDLTATGGGFDILGTDGLAAIQHPTGEATEVKSTKPSVKLGGSGVGGSKSKLQAAGKGTAGEGVTPESIPVSPNATTITHSASQEIVAVNSASCGGLAGTTENHFFRTFTLSDFDIEDDFEVSEVSFGIEEATAQTLTVNLYTLEGALTFANLTEIGTADLAIPASTLTMVSVPVTGEVPAGATLVVEVVSPNQQSNGGVFYIGSNGAGQSAPSYLSATDCGLAEPATTDSIGWPDMHIVMNVSGDVAGGGSDLSWLSVDPTEFTLAPGQSKTITASLSGVVAQPGTFTASLLADAETPYETSSVDVSLTVNPPKSWGKLSGTVGGFTPDGVVSLGDSVVQINGKLSAVTLVTGSDGVYEYWFDKSERTAQIIATSNGYVPQVGSAKVTAGTNVVTDFELDPIK</sequence>
<reference evidence="9 10" key="1">
    <citation type="submission" date="2024-10" db="EMBL/GenBank/DDBJ databases">
        <title>The Natural Products Discovery Center: Release of the First 8490 Sequenced Strains for Exploring Actinobacteria Biosynthetic Diversity.</title>
        <authorList>
            <person name="Kalkreuter E."/>
            <person name="Kautsar S.A."/>
            <person name="Yang D."/>
            <person name="Bader C.D."/>
            <person name="Teijaro C.N."/>
            <person name="Fluegel L."/>
            <person name="Davis C.M."/>
            <person name="Simpson J.R."/>
            <person name="Lauterbach L."/>
            <person name="Steele A.D."/>
            <person name="Gui C."/>
            <person name="Meng S."/>
            <person name="Li G."/>
            <person name="Viehrig K."/>
            <person name="Ye F."/>
            <person name="Su P."/>
            <person name="Kiefer A.F."/>
            <person name="Nichols A."/>
            <person name="Cepeda A.J."/>
            <person name="Yan W."/>
            <person name="Fan B."/>
            <person name="Jiang Y."/>
            <person name="Adhikari A."/>
            <person name="Zheng C.-J."/>
            <person name="Schuster L."/>
            <person name="Cowan T.M."/>
            <person name="Smanski M.J."/>
            <person name="Chevrette M.G."/>
            <person name="De Carvalho L.P.S."/>
            <person name="Shen B."/>
        </authorList>
    </citation>
    <scope>NUCLEOTIDE SEQUENCE [LARGE SCALE GENOMIC DNA]</scope>
    <source>
        <strain evidence="9 10">NPDC019481</strain>
    </source>
</reference>
<dbReference type="Pfam" id="PF00082">
    <property type="entry name" value="Peptidase_S8"/>
    <property type="match status" value="1"/>
</dbReference>
<evidence type="ECO:0000259" key="8">
    <source>
        <dbReference type="Pfam" id="PF00082"/>
    </source>
</evidence>
<feature type="domain" description="Peptidase S8/S53" evidence="8">
    <location>
        <begin position="201"/>
        <end position="463"/>
    </location>
</feature>
<dbReference type="PANTHER" id="PTHR43399">
    <property type="entry name" value="SUBTILISIN-RELATED"/>
    <property type="match status" value="1"/>
</dbReference>
<dbReference type="PANTHER" id="PTHR43399:SF4">
    <property type="entry name" value="CELL WALL-ASSOCIATED PROTEASE"/>
    <property type="match status" value="1"/>
</dbReference>
<feature type="active site" description="Charge relay system" evidence="5">
    <location>
        <position position="210"/>
    </location>
</feature>
<evidence type="ECO:0000256" key="3">
    <source>
        <dbReference type="ARBA" id="ARBA00022801"/>
    </source>
</evidence>
<protein>
    <submittedName>
        <fullName evidence="9">S8 family serine peptidase</fullName>
    </submittedName>
</protein>
<feature type="chain" id="PRO_5045970346" evidence="7">
    <location>
        <begin position="35"/>
        <end position="1374"/>
    </location>
</feature>
<keyword evidence="3 5" id="KW-0378">Hydrolase</keyword>
<keyword evidence="4 5" id="KW-0720">Serine protease</keyword>
<evidence type="ECO:0000256" key="5">
    <source>
        <dbReference type="PROSITE-ProRule" id="PRU01240"/>
    </source>
</evidence>
<evidence type="ECO:0000256" key="2">
    <source>
        <dbReference type="ARBA" id="ARBA00022670"/>
    </source>
</evidence>
<keyword evidence="7" id="KW-0732">Signal</keyword>